<dbReference type="GO" id="GO:0008170">
    <property type="term" value="F:N-methyltransferase activity"/>
    <property type="evidence" value="ECO:0007669"/>
    <property type="project" value="InterPro"/>
</dbReference>
<dbReference type="SUPFAM" id="SSF53335">
    <property type="entry name" value="S-adenosyl-L-methionine-dependent methyltransferases"/>
    <property type="match status" value="1"/>
</dbReference>
<evidence type="ECO:0000256" key="5">
    <source>
        <dbReference type="ARBA" id="ARBA00022691"/>
    </source>
</evidence>
<dbReference type="PIRSF" id="PIRSF015855">
    <property type="entry name" value="TypeIII_Mtase_mKpnI"/>
    <property type="match status" value="1"/>
</dbReference>
<feature type="domain" description="DNA methylase N-4/N-6" evidence="7">
    <location>
        <begin position="114"/>
        <end position="436"/>
    </location>
</feature>
<keyword evidence="5" id="KW-0949">S-adenosyl-L-methionine</keyword>
<organism evidence="8 9">
    <name type="scientific">Paramagnetospirillum kuznetsovii</name>
    <dbReference type="NCBI Taxonomy" id="2053833"/>
    <lineage>
        <taxon>Bacteria</taxon>
        <taxon>Pseudomonadati</taxon>
        <taxon>Pseudomonadota</taxon>
        <taxon>Alphaproteobacteria</taxon>
        <taxon>Rhodospirillales</taxon>
        <taxon>Magnetospirillaceae</taxon>
        <taxon>Paramagnetospirillum</taxon>
    </lineage>
</organism>
<dbReference type="GO" id="GO:0003677">
    <property type="term" value="F:DNA binding"/>
    <property type="evidence" value="ECO:0007669"/>
    <property type="project" value="InterPro"/>
</dbReference>
<dbReference type="EMBL" id="PGTO01000002">
    <property type="protein sequence ID" value="RAU23228.1"/>
    <property type="molecule type" value="Genomic_DNA"/>
</dbReference>
<reference evidence="8 9" key="1">
    <citation type="submission" date="2017-11" db="EMBL/GenBank/DDBJ databases">
        <title>Draft genome sequence of magnetotactic bacterium Magnetospirillum kuznetsovii LBB-42.</title>
        <authorList>
            <person name="Grouzdev D.S."/>
            <person name="Rysina M.S."/>
            <person name="Baslerov R.V."/>
            <person name="Koziaeva V."/>
        </authorList>
    </citation>
    <scope>NUCLEOTIDE SEQUENCE [LARGE SCALE GENOMIC DNA]</scope>
    <source>
        <strain evidence="8 9">LBB-42</strain>
    </source>
</reference>
<evidence type="ECO:0000313" key="9">
    <source>
        <dbReference type="Proteomes" id="UP000251075"/>
    </source>
</evidence>
<dbReference type="OrthoDB" id="9816043at2"/>
<sequence>MTMPEKMSLTSMDIAEAKLDRLKEVFPEVFVEGKVDFDQLKRALGEWIDPGKERFGLNWPGKAECMKIIQQPSVATLKPVREESLRFDETENLFIEGDNLEVLKLLQKSYFGKVKMIYIDPPYNTGSEFIYPDKFSETLETYLAYSGQSDADGRKFSTNTEASGRYHSRWMSMMYPRLYLAKNLLTDGGLIFISIDDNEQANLKIMCDQIFGEENFLASVAWEKRYTRSNNARMFYSLKDFILVYRKSEAISFLREVRGEKAQSLYSNPDDDPRGVWASSSYVNPATKEERRNLAYKITNPFTGEIIEHPTHAWKYEPKEHQRHVDENRLWWGKSGEAKYPRLKNFLSEMDDGMVPIDLWDYKSTGTTDEGGLQVKELFGEAIFDNPKPTKLIQRMLDMATASQSEDIILDFFAGSATTAHAVIAANNADGGNRRFIMVQLPEPTGREDFVTIAEISKERIRRVARKIEGEKAGTLELEDRKKIDSGFKSFKLDKSNFKVWSGEFEENKDVGRQIEMHIDHLQNDSSADDILYELLLKSGFSLTTKVESIDMAGKKVFSIEDGALLIYLEREISIEMINALADANPLQVICLDEAFKGNDQLKANAVQTFKARAASQESEIVFKTV</sequence>
<proteinExistence type="inferred from homology"/>
<keyword evidence="4 8" id="KW-0808">Transferase</keyword>
<dbReference type="GO" id="GO:0009007">
    <property type="term" value="F:site-specific DNA-methyltransferase (adenine-specific) activity"/>
    <property type="evidence" value="ECO:0007669"/>
    <property type="project" value="UniProtKB-EC"/>
</dbReference>
<dbReference type="InterPro" id="IPR002941">
    <property type="entry name" value="DNA_methylase_N4/N6"/>
</dbReference>
<evidence type="ECO:0000259" key="7">
    <source>
        <dbReference type="Pfam" id="PF01555"/>
    </source>
</evidence>
<dbReference type="Pfam" id="PF01555">
    <property type="entry name" value="N6_N4_Mtase"/>
    <property type="match status" value="1"/>
</dbReference>
<gene>
    <name evidence="8" type="ORF">CU669_03470</name>
</gene>
<keyword evidence="3 8" id="KW-0489">Methyltransferase</keyword>
<comment type="caution">
    <text evidence="8">The sequence shown here is derived from an EMBL/GenBank/DDBJ whole genome shotgun (WGS) entry which is preliminary data.</text>
</comment>
<evidence type="ECO:0000313" key="8">
    <source>
        <dbReference type="EMBL" id="RAU23228.1"/>
    </source>
</evidence>
<dbReference type="InterPro" id="IPR002052">
    <property type="entry name" value="DNA_methylase_N6_adenine_CS"/>
</dbReference>
<dbReference type="Proteomes" id="UP000251075">
    <property type="component" value="Unassembled WGS sequence"/>
</dbReference>
<dbReference type="GO" id="GO:0032259">
    <property type="term" value="P:methylation"/>
    <property type="evidence" value="ECO:0007669"/>
    <property type="project" value="UniProtKB-KW"/>
</dbReference>
<comment type="similarity">
    <text evidence="1">Belongs to the N(4)/N(6)-methyltransferase family.</text>
</comment>
<accession>A0A364P1K3</accession>
<dbReference type="Gene3D" id="3.40.50.150">
    <property type="entry name" value="Vaccinia Virus protein VP39"/>
    <property type="match status" value="1"/>
</dbReference>
<dbReference type="AlphaFoldDB" id="A0A364P1K3"/>
<evidence type="ECO:0000256" key="3">
    <source>
        <dbReference type="ARBA" id="ARBA00022603"/>
    </source>
</evidence>
<dbReference type="PRINTS" id="PR00506">
    <property type="entry name" value="D21N6MTFRASE"/>
</dbReference>
<keyword evidence="9" id="KW-1185">Reference proteome</keyword>
<evidence type="ECO:0000256" key="2">
    <source>
        <dbReference type="ARBA" id="ARBA00011900"/>
    </source>
</evidence>
<dbReference type="RefSeq" id="WP_112142427.1">
    <property type="nucleotide sequence ID" value="NZ_PGTO01000002.1"/>
</dbReference>
<evidence type="ECO:0000256" key="6">
    <source>
        <dbReference type="ARBA" id="ARBA00047942"/>
    </source>
</evidence>
<protein>
    <recommendedName>
        <fullName evidence="2">site-specific DNA-methyltransferase (adenine-specific)</fullName>
        <ecNumber evidence="2">2.1.1.72</ecNumber>
    </recommendedName>
</protein>
<evidence type="ECO:0000256" key="4">
    <source>
        <dbReference type="ARBA" id="ARBA00022679"/>
    </source>
</evidence>
<dbReference type="EC" id="2.1.1.72" evidence="2"/>
<comment type="catalytic activity">
    <reaction evidence="6">
        <text>a 2'-deoxyadenosine in DNA + S-adenosyl-L-methionine = an N(6)-methyl-2'-deoxyadenosine in DNA + S-adenosyl-L-homocysteine + H(+)</text>
        <dbReference type="Rhea" id="RHEA:15197"/>
        <dbReference type="Rhea" id="RHEA-COMP:12418"/>
        <dbReference type="Rhea" id="RHEA-COMP:12419"/>
        <dbReference type="ChEBI" id="CHEBI:15378"/>
        <dbReference type="ChEBI" id="CHEBI:57856"/>
        <dbReference type="ChEBI" id="CHEBI:59789"/>
        <dbReference type="ChEBI" id="CHEBI:90615"/>
        <dbReference type="ChEBI" id="CHEBI:90616"/>
        <dbReference type="EC" id="2.1.1.72"/>
    </reaction>
</comment>
<name>A0A364P1K3_9PROT</name>
<dbReference type="InterPro" id="IPR029063">
    <property type="entry name" value="SAM-dependent_MTases_sf"/>
</dbReference>
<dbReference type="InterPro" id="IPR002295">
    <property type="entry name" value="N4/N6-MTase_EcoPI_Mod-like"/>
</dbReference>
<evidence type="ECO:0000256" key="1">
    <source>
        <dbReference type="ARBA" id="ARBA00006594"/>
    </source>
</evidence>
<dbReference type="PROSITE" id="PS00092">
    <property type="entry name" value="N6_MTASE"/>
    <property type="match status" value="1"/>
</dbReference>